<protein>
    <submittedName>
        <fullName evidence="1">Uncharacterized protein</fullName>
    </submittedName>
</protein>
<evidence type="ECO:0000313" key="2">
    <source>
        <dbReference type="Proteomes" id="UP000070529"/>
    </source>
</evidence>
<sequence>MVTYVESNHVFNSIVVKPIANQAQRPEEKVKSAFKKEVCHLAQHGVVLKLFGKPTNKMGAPPDDSAYYTH</sequence>
<proteinExistence type="predicted"/>
<evidence type="ECO:0000313" key="1">
    <source>
        <dbReference type="EMBL" id="KXF81338.1"/>
    </source>
</evidence>
<dbReference type="EMBL" id="LNTY01000034">
    <property type="protein sequence ID" value="KXF81338.1"/>
    <property type="molecule type" value="Genomic_DNA"/>
</dbReference>
<gene>
    <name evidence="1" type="ORF">ATN88_00915</name>
</gene>
<comment type="caution">
    <text evidence="1">The sequence shown here is derived from an EMBL/GenBank/DDBJ whole genome shotgun (WGS) entry which is preliminary data.</text>
</comment>
<name>A0A135I7C6_9GAMM</name>
<accession>A0A135I7C6</accession>
<keyword evidence="2" id="KW-1185">Reference proteome</keyword>
<dbReference type="Proteomes" id="UP000070529">
    <property type="component" value="Unassembled WGS sequence"/>
</dbReference>
<dbReference type="STRING" id="294935.ATN88_00915"/>
<organism evidence="1 2">
    <name type="scientific">Enterovibrio coralii</name>
    <dbReference type="NCBI Taxonomy" id="294935"/>
    <lineage>
        <taxon>Bacteria</taxon>
        <taxon>Pseudomonadati</taxon>
        <taxon>Pseudomonadota</taxon>
        <taxon>Gammaproteobacteria</taxon>
        <taxon>Vibrionales</taxon>
        <taxon>Vibrionaceae</taxon>
        <taxon>Enterovibrio</taxon>
    </lineage>
</organism>
<dbReference type="AlphaFoldDB" id="A0A135I7C6"/>
<reference evidence="1 2" key="1">
    <citation type="submission" date="2015-11" db="EMBL/GenBank/DDBJ databases">
        <title>Genomic Taxonomy of the Vibrionaceae.</title>
        <authorList>
            <person name="Gomez-Gil B."/>
            <person name="Enciso-Ibarra J."/>
        </authorList>
    </citation>
    <scope>NUCLEOTIDE SEQUENCE [LARGE SCALE GENOMIC DNA]</scope>
    <source>
        <strain evidence="1 2">CAIM 912</strain>
    </source>
</reference>